<comment type="caution">
    <text evidence="1">The sequence shown here is derived from an EMBL/GenBank/DDBJ whole genome shotgun (WGS) entry which is preliminary data.</text>
</comment>
<proteinExistence type="predicted"/>
<evidence type="ECO:0000313" key="1">
    <source>
        <dbReference type="EMBL" id="MCA5005910.1"/>
    </source>
</evidence>
<dbReference type="InterPro" id="IPR017850">
    <property type="entry name" value="Alkaline_phosphatase_core_sf"/>
</dbReference>
<dbReference type="SUPFAM" id="SSF53649">
    <property type="entry name" value="Alkaline phosphatase-like"/>
    <property type="match status" value="1"/>
</dbReference>
<name>A0ABS7Z6V1_9SPHI</name>
<reference evidence="1" key="1">
    <citation type="submission" date="2020-10" db="EMBL/GenBank/DDBJ databases">
        <authorList>
            <person name="Lu T."/>
            <person name="Wang Q."/>
            <person name="Han X."/>
        </authorList>
    </citation>
    <scope>NUCLEOTIDE SEQUENCE</scope>
    <source>
        <strain evidence="1">WQ 366</strain>
    </source>
</reference>
<gene>
    <name evidence="1" type="ORF">IPZ78_12190</name>
</gene>
<accession>A0ABS7Z6V1</accession>
<organism evidence="1 2">
    <name type="scientific">Sphingobacterium bovistauri</name>
    <dbReference type="NCBI Taxonomy" id="2781959"/>
    <lineage>
        <taxon>Bacteria</taxon>
        <taxon>Pseudomonadati</taxon>
        <taxon>Bacteroidota</taxon>
        <taxon>Sphingobacteriia</taxon>
        <taxon>Sphingobacteriales</taxon>
        <taxon>Sphingobacteriaceae</taxon>
        <taxon>Sphingobacterium</taxon>
    </lineage>
</organism>
<dbReference type="InterPro" id="IPR013320">
    <property type="entry name" value="ConA-like_dom_sf"/>
</dbReference>
<dbReference type="PROSITE" id="PS51257">
    <property type="entry name" value="PROKAR_LIPOPROTEIN"/>
    <property type="match status" value="1"/>
</dbReference>
<dbReference type="EMBL" id="JADEYP010000023">
    <property type="protein sequence ID" value="MCA5005910.1"/>
    <property type="molecule type" value="Genomic_DNA"/>
</dbReference>
<dbReference type="RefSeq" id="WP_225554115.1">
    <property type="nucleotide sequence ID" value="NZ_JADEYP010000023.1"/>
</dbReference>
<dbReference type="SUPFAM" id="SSF49899">
    <property type="entry name" value="Concanavalin A-like lectins/glucanases"/>
    <property type="match status" value="1"/>
</dbReference>
<protein>
    <submittedName>
        <fullName evidence="1">DUF4983 domain-containing protein</fullName>
    </submittedName>
</protein>
<dbReference type="Gene3D" id="3.40.720.10">
    <property type="entry name" value="Alkaline Phosphatase, subunit A"/>
    <property type="match status" value="1"/>
</dbReference>
<sequence>MKLKYKDFIYLLLAITQLALISCNEDFPRMLKEDYGTTEAEVTKSKVLLVVVDGLRGSAITDIDPENLRLLSRNSLYSNNSFGDDKVDLFTREVGLANIMTGVRFDKHKVESNDISTLDVNSAPSFIARMKSNYNDFHAEAYTSSKDVKEKLFAGVDETTELDDDKKVVESVKSNLASTQSNLVIAHLNNPYLIGNAKSYESEDSDYRDAVLTLDDQIGDLVEAVNNRPNVKKEKWLIILTSSVGGVVKSDLTNGDKTAFGDSRQNTFTYFYSTEFGRKFIVKPNTNNIPFQGAAMRFVNKDDKGNATSARLLDNTKLNIGPNDNVTITFFYKQNLDWWFWWTPFVQKWSSWGNGSRPGYIIFMAYDGRIGMDWFGGDRLVSENVSLGPVWHVITIVFDRKAKKARMFTDGKLSSEKDLSNSSLANVEPLVIGRSISEGGGDGDVMLCNFQFYNVAMSNEEVERYAKLSLVTEENSPYYNNLLAYWPFYENNGENVVTDVTTKAGDLQLFNNVRWQTFSDQSAYIMPNITSETYRIVPNTVDIPLFIMQWFGVIPKSDWKLESKSWTPPYKVLEY</sequence>
<dbReference type="Proteomes" id="UP001165302">
    <property type="component" value="Unassembled WGS sequence"/>
</dbReference>
<evidence type="ECO:0000313" key="2">
    <source>
        <dbReference type="Proteomes" id="UP001165302"/>
    </source>
</evidence>
<keyword evidence="2" id="KW-1185">Reference proteome</keyword>
<dbReference type="Gene3D" id="2.60.120.200">
    <property type="match status" value="1"/>
</dbReference>
<dbReference type="Pfam" id="PF13385">
    <property type="entry name" value="Laminin_G_3"/>
    <property type="match status" value="1"/>
</dbReference>